<dbReference type="Pfam" id="PF16539">
    <property type="entry name" value="FlgT_M"/>
    <property type="match status" value="1"/>
</dbReference>
<feature type="chain" id="PRO_5046740165" evidence="1">
    <location>
        <begin position="21"/>
        <end position="379"/>
    </location>
</feature>
<keyword evidence="5" id="KW-0282">Flagellum</keyword>
<comment type="caution">
    <text evidence="5">The sequence shown here is derived from an EMBL/GenBank/DDBJ whole genome shotgun (WGS) entry which is preliminary data.</text>
</comment>
<dbReference type="Gene3D" id="2.40.10.410">
    <property type="entry name" value="FlgT, C-terminal domain"/>
    <property type="match status" value="1"/>
</dbReference>
<dbReference type="InterPro" id="IPR032386">
    <property type="entry name" value="FlgT_M"/>
</dbReference>
<keyword evidence="6" id="KW-1185">Reference proteome</keyword>
<keyword evidence="5" id="KW-0969">Cilium</keyword>
<dbReference type="InterPro" id="IPR032388">
    <property type="entry name" value="FlgT_C"/>
</dbReference>
<dbReference type="InterPro" id="IPR038180">
    <property type="entry name" value="FlgT_N_sf"/>
</dbReference>
<sequence>MKQYALLAIFVAALFNPYAAADWYETTGQAVIEQGNIEQARQAAIDDAIKRAALFAGASLSSTQQLVNGVLQQERLGFISNGEISQLQLLTEQHENNMLTITLRLYIEAQSDNCSNNSFSKPVLLPQLQLKARQDAVHGDLFKLGEHATTQLERHLRDYSPAATLQLLAQPVLPSALVYPTTEQLFNQGHQYIISAQINDMSLGQASGGFWQQKVKERHFSIEVALFDLFEQTTVYQQEYRTSAPWPYQEQSTPSSHSQAFWNMAYGQKIDQLLQIIAEDIQRQLACKPLLSSVLQVKGSRIMLNLGKQHGLHMGDSLELFQLQRQPTTPAVKHLLNSQLKLTVSSVSERNAWATADDGKFLQHIQSGDIISVRKNSEQ</sequence>
<organism evidence="5 6">
    <name type="scientific">Rheinheimera maricola</name>
    <dbReference type="NCBI Taxonomy" id="2793282"/>
    <lineage>
        <taxon>Bacteria</taxon>
        <taxon>Pseudomonadati</taxon>
        <taxon>Pseudomonadota</taxon>
        <taxon>Gammaproteobacteria</taxon>
        <taxon>Chromatiales</taxon>
        <taxon>Chromatiaceae</taxon>
        <taxon>Rheinheimera</taxon>
    </lineage>
</organism>
<feature type="domain" description="Flagellar assembly protein T C-terminal" evidence="2">
    <location>
        <begin position="300"/>
        <end position="371"/>
    </location>
</feature>
<evidence type="ECO:0000259" key="4">
    <source>
        <dbReference type="Pfam" id="PF16548"/>
    </source>
</evidence>
<feature type="domain" description="Flagellar assembly protein T middle" evidence="3">
    <location>
        <begin position="113"/>
        <end position="253"/>
    </location>
</feature>
<evidence type="ECO:0000313" key="6">
    <source>
        <dbReference type="Proteomes" id="UP000663814"/>
    </source>
</evidence>
<feature type="domain" description="Flagellar assembly protein T N-terminal" evidence="4">
    <location>
        <begin position="22"/>
        <end position="105"/>
    </location>
</feature>
<dbReference type="Pfam" id="PF16548">
    <property type="entry name" value="FlgT_N"/>
    <property type="match status" value="1"/>
</dbReference>
<evidence type="ECO:0000259" key="2">
    <source>
        <dbReference type="Pfam" id="PF16538"/>
    </source>
</evidence>
<evidence type="ECO:0000259" key="3">
    <source>
        <dbReference type="Pfam" id="PF16539"/>
    </source>
</evidence>
<dbReference type="Gene3D" id="3.40.50.10610">
    <property type="entry name" value="ABC-type transport auxiliary lipoprotein component"/>
    <property type="match status" value="1"/>
</dbReference>
<dbReference type="InterPro" id="IPR032370">
    <property type="entry name" value="FlgT_N"/>
</dbReference>
<dbReference type="InterPro" id="IPR038165">
    <property type="entry name" value="FlgT_C_sf"/>
</dbReference>
<dbReference type="Proteomes" id="UP000663814">
    <property type="component" value="Unassembled WGS sequence"/>
</dbReference>
<evidence type="ECO:0000256" key="1">
    <source>
        <dbReference type="SAM" id="SignalP"/>
    </source>
</evidence>
<gene>
    <name evidence="5" type="ORF">I4W93_001130</name>
</gene>
<feature type="signal peptide" evidence="1">
    <location>
        <begin position="1"/>
        <end position="20"/>
    </location>
</feature>
<keyword evidence="5" id="KW-0966">Cell projection</keyword>
<dbReference type="Pfam" id="PF16538">
    <property type="entry name" value="FlgT_C"/>
    <property type="match status" value="1"/>
</dbReference>
<proteinExistence type="predicted"/>
<keyword evidence="1" id="KW-0732">Signal</keyword>
<protein>
    <submittedName>
        <fullName evidence="5">Flagellar assembly protein FlgT</fullName>
    </submittedName>
</protein>
<accession>A0ABS7X6D5</accession>
<dbReference type="RefSeq" id="WP_205310268.1">
    <property type="nucleotide sequence ID" value="NZ_JAERPS020000001.1"/>
</dbReference>
<dbReference type="Gene3D" id="3.30.1660.40">
    <property type="entry name" value="FlgT, N-terminal domain"/>
    <property type="match status" value="1"/>
</dbReference>
<evidence type="ECO:0000313" key="5">
    <source>
        <dbReference type="EMBL" id="MBZ9610187.1"/>
    </source>
</evidence>
<reference evidence="5 6" key="1">
    <citation type="submission" date="2021-08" db="EMBL/GenBank/DDBJ databases">
        <title>Rheinheimera aquimaris sp. nov., isolated from seawater of the East Sea in Korea.</title>
        <authorList>
            <person name="Kim K.H."/>
            <person name="Wenting R."/>
            <person name="Kim K.R."/>
            <person name="Jeon C.O."/>
        </authorList>
    </citation>
    <scope>NUCLEOTIDE SEQUENCE [LARGE SCALE GENOMIC DNA]</scope>
    <source>
        <strain evidence="5 6">MA-13</strain>
    </source>
</reference>
<dbReference type="EMBL" id="JAERPS020000001">
    <property type="protein sequence ID" value="MBZ9610187.1"/>
    <property type="molecule type" value="Genomic_DNA"/>
</dbReference>
<name>A0ABS7X6D5_9GAMM</name>